<evidence type="ECO:0000313" key="2">
    <source>
        <dbReference type="EMBL" id="GBG16683.1"/>
    </source>
</evidence>
<evidence type="ECO:0000256" key="1">
    <source>
        <dbReference type="SAM" id="Phobius"/>
    </source>
</evidence>
<dbReference type="EMBL" id="BDUD01000001">
    <property type="protein sequence ID" value="GBG16683.1"/>
    <property type="molecule type" value="Genomic_DNA"/>
</dbReference>
<protein>
    <submittedName>
        <fullName evidence="2">Uncharacterized protein</fullName>
    </submittedName>
</protein>
<comment type="caution">
    <text evidence="2">The sequence shown here is derived from an EMBL/GenBank/DDBJ whole genome shotgun (WGS) entry which is preliminary data.</text>
</comment>
<organism evidence="2 3">
    <name type="scientific">Nostoc commune NIES-4072</name>
    <dbReference type="NCBI Taxonomy" id="2005467"/>
    <lineage>
        <taxon>Bacteria</taxon>
        <taxon>Bacillati</taxon>
        <taxon>Cyanobacteriota</taxon>
        <taxon>Cyanophyceae</taxon>
        <taxon>Nostocales</taxon>
        <taxon>Nostocaceae</taxon>
        <taxon>Nostoc</taxon>
    </lineage>
</organism>
<feature type="transmembrane region" description="Helical" evidence="1">
    <location>
        <begin position="23"/>
        <end position="45"/>
    </location>
</feature>
<keyword evidence="1" id="KW-1133">Transmembrane helix</keyword>
<name>A0A2R5FKA8_NOSCO</name>
<dbReference type="Proteomes" id="UP000245124">
    <property type="component" value="Unassembled WGS sequence"/>
</dbReference>
<accession>A0A2R5FKA8</accession>
<gene>
    <name evidence="2" type="ORF">NIES4072_03290</name>
</gene>
<keyword evidence="1" id="KW-0472">Membrane</keyword>
<keyword evidence="1" id="KW-0812">Transmembrane</keyword>
<evidence type="ECO:0000313" key="3">
    <source>
        <dbReference type="Proteomes" id="UP000245124"/>
    </source>
</evidence>
<reference evidence="2 3" key="1">
    <citation type="submission" date="2017-06" db="EMBL/GenBank/DDBJ databases">
        <title>Genome sequencing of cyanobaciteial culture collection at National Institute for Environmental Studies (NIES).</title>
        <authorList>
            <person name="Hirose Y."/>
            <person name="Shimura Y."/>
            <person name="Fujisawa T."/>
            <person name="Nakamura Y."/>
            <person name="Kawachi M."/>
        </authorList>
    </citation>
    <scope>NUCLEOTIDE SEQUENCE [LARGE SCALE GENOMIC DNA]</scope>
    <source>
        <strain evidence="2 3">NIES-4072</strain>
    </source>
</reference>
<proteinExistence type="predicted"/>
<keyword evidence="3" id="KW-1185">Reference proteome</keyword>
<sequence length="57" mass="6637">MSYKELEHIIDTKIQRAIRKHEVIVSFISSIVGLIFILGLFHAILLNHSQIQSYCLR</sequence>
<dbReference type="AlphaFoldDB" id="A0A2R5FKA8"/>